<name>A0A8T2UC35_CERRI</name>
<dbReference type="GO" id="GO:0045039">
    <property type="term" value="P:protein insertion into mitochondrial inner membrane"/>
    <property type="evidence" value="ECO:0007669"/>
    <property type="project" value="UniProtKB-ARBA"/>
</dbReference>
<dbReference type="GO" id="GO:0046872">
    <property type="term" value="F:metal ion binding"/>
    <property type="evidence" value="ECO:0007669"/>
    <property type="project" value="UniProtKB-KW"/>
</dbReference>
<evidence type="ECO:0000256" key="8">
    <source>
        <dbReference type="ARBA" id="ARBA00023128"/>
    </source>
</evidence>
<gene>
    <name evidence="16" type="ORF">KP509_07G048600</name>
    <name evidence="17" type="ORF">KP509_07G048800</name>
</gene>
<comment type="subunit">
    <text evidence="12">Heterohexamer; composed of 3 copies of TIM8 and 3 copies of TIM13, named soluble 70 kDa complex. Associates with the TIM22 complex, whose core is composed of TIM22.</text>
</comment>
<keyword evidence="13" id="KW-0999">Mitochondrion inner membrane</keyword>
<accession>A0A8T2UC35</accession>
<evidence type="ECO:0000256" key="7">
    <source>
        <dbReference type="ARBA" id="ARBA00023010"/>
    </source>
</evidence>
<dbReference type="Gene3D" id="1.10.287.810">
    <property type="entry name" value="Mitochondrial import inner membrane translocase subunit tim13 like domains"/>
    <property type="match status" value="1"/>
</dbReference>
<keyword evidence="13" id="KW-0472">Membrane</keyword>
<dbReference type="GO" id="GO:0042719">
    <property type="term" value="C:mitochondrial intermembrane space chaperone complex"/>
    <property type="evidence" value="ECO:0007669"/>
    <property type="project" value="UniProtKB-ARBA"/>
</dbReference>
<evidence type="ECO:0000259" key="15">
    <source>
        <dbReference type="Pfam" id="PF02953"/>
    </source>
</evidence>
<keyword evidence="9 13" id="KW-1015">Disulfide bond</keyword>
<evidence type="ECO:0000256" key="4">
    <source>
        <dbReference type="ARBA" id="ARBA00022723"/>
    </source>
</evidence>
<organism evidence="16 18">
    <name type="scientific">Ceratopteris richardii</name>
    <name type="common">Triangle waterfern</name>
    <dbReference type="NCBI Taxonomy" id="49495"/>
    <lineage>
        <taxon>Eukaryota</taxon>
        <taxon>Viridiplantae</taxon>
        <taxon>Streptophyta</taxon>
        <taxon>Embryophyta</taxon>
        <taxon>Tracheophyta</taxon>
        <taxon>Polypodiopsida</taxon>
        <taxon>Polypodiidae</taxon>
        <taxon>Polypodiales</taxon>
        <taxon>Pteridineae</taxon>
        <taxon>Pteridaceae</taxon>
        <taxon>Parkerioideae</taxon>
        <taxon>Ceratopteris</taxon>
    </lineage>
</organism>
<evidence type="ECO:0000256" key="9">
    <source>
        <dbReference type="ARBA" id="ARBA00023157"/>
    </source>
</evidence>
<evidence type="ECO:0000256" key="14">
    <source>
        <dbReference type="SAM" id="MobiDB-lite"/>
    </source>
</evidence>
<proteinExistence type="inferred from homology"/>
<keyword evidence="7 13" id="KW-0811">Translocation</keyword>
<comment type="domain">
    <text evidence="13">The twin CX3C motif contains 4 conserved Cys residues that form 2 disulfide bonds in the mitochondrial intermembrane space.</text>
</comment>
<evidence type="ECO:0000256" key="12">
    <source>
        <dbReference type="ARBA" id="ARBA00064596"/>
    </source>
</evidence>
<comment type="subcellular location">
    <subcellularLocation>
        <location evidence="13">Mitochondrion inner membrane</location>
        <topology evidence="13">Peripheral membrane protein</topology>
        <orientation evidence="13">Intermembrane side</orientation>
    </subcellularLocation>
    <subcellularLocation>
        <location evidence="1">Mitochondrion intermembrane space</location>
    </subcellularLocation>
</comment>
<evidence type="ECO:0000256" key="1">
    <source>
        <dbReference type="ARBA" id="ARBA00004569"/>
    </source>
</evidence>
<keyword evidence="6 13" id="KW-0653">Protein transport</keyword>
<keyword evidence="5" id="KW-0862">Zinc</keyword>
<protein>
    <recommendedName>
        <fullName evidence="13">Mitochondrial import inner membrane translocase subunit</fullName>
    </recommendedName>
</protein>
<dbReference type="OrthoDB" id="7813104at2759"/>
<evidence type="ECO:0000256" key="11">
    <source>
        <dbReference type="ARBA" id="ARBA00058454"/>
    </source>
</evidence>
<keyword evidence="18" id="KW-1185">Reference proteome</keyword>
<comment type="similarity">
    <text evidence="2 13">Belongs to the small Tim family.</text>
</comment>
<evidence type="ECO:0000256" key="2">
    <source>
        <dbReference type="ARBA" id="ARBA00006720"/>
    </source>
</evidence>
<feature type="domain" description="Tim10-like" evidence="15">
    <location>
        <begin position="25"/>
        <end position="83"/>
    </location>
</feature>
<feature type="compositionally biased region" description="Polar residues" evidence="14">
    <location>
        <begin position="1"/>
        <end position="18"/>
    </location>
</feature>
<evidence type="ECO:0000256" key="3">
    <source>
        <dbReference type="ARBA" id="ARBA00022448"/>
    </source>
</evidence>
<evidence type="ECO:0000256" key="13">
    <source>
        <dbReference type="RuleBase" id="RU367043"/>
    </source>
</evidence>
<dbReference type="OMA" id="CKCISMC"/>
<comment type="function">
    <text evidence="11">Mitochondrial intermembrane chaperone that participates in the import and insertion of some multi-pass transmembrane proteins into the mitochondrial inner membrane. Also required for the transfer of beta-barrel precursors from the TOM complex to the sorting and assembly machinery (SAM complex) of the outer membrane. Acts as a chaperone-like protein that protects the hydrophobic precursors from aggregation and guide them through the mitochondrial intermembrane space. The TIM8-TIM13 complex mediates the import of some proteins while the predominant TIM9-TIM10 70 kDa complex mediates the import of much more proteins.</text>
</comment>
<dbReference type="GO" id="GO:0005743">
    <property type="term" value="C:mitochondrial inner membrane"/>
    <property type="evidence" value="ECO:0007669"/>
    <property type="project" value="UniProtKB-SubCell"/>
</dbReference>
<evidence type="ECO:0000313" key="18">
    <source>
        <dbReference type="Proteomes" id="UP000825935"/>
    </source>
</evidence>
<evidence type="ECO:0000256" key="10">
    <source>
        <dbReference type="ARBA" id="ARBA00023186"/>
    </source>
</evidence>
<keyword evidence="10 13" id="KW-0143">Chaperone</keyword>
<evidence type="ECO:0000313" key="17">
    <source>
        <dbReference type="EMBL" id="KAH7432974.1"/>
    </source>
</evidence>
<dbReference type="FunFam" id="1.10.287.810:FF:000001">
    <property type="entry name" value="mitochondrial import inner membrane translocase subunit TIM13"/>
    <property type="match status" value="1"/>
</dbReference>
<sequence>MNTYASTHSSGANVSQPSPEAVIEQVQRHLAEAYAEELFNTVRDKCFMKCVTKPSSSLSGNESSCISRCVDRYMEATGITSRAVFNSIPREY</sequence>
<dbReference type="SUPFAM" id="SSF144122">
    <property type="entry name" value="Tim10-like"/>
    <property type="match status" value="1"/>
</dbReference>
<dbReference type="AlphaFoldDB" id="A0A8T2UC35"/>
<dbReference type="GO" id="GO:0015031">
    <property type="term" value="P:protein transport"/>
    <property type="evidence" value="ECO:0007669"/>
    <property type="project" value="UniProtKB-KW"/>
</dbReference>
<dbReference type="Proteomes" id="UP000825935">
    <property type="component" value="Chromosome 7"/>
</dbReference>
<evidence type="ECO:0000256" key="5">
    <source>
        <dbReference type="ARBA" id="ARBA00022833"/>
    </source>
</evidence>
<keyword evidence="3 13" id="KW-0813">Transport</keyword>
<dbReference type="EMBL" id="CM035412">
    <property type="protein sequence ID" value="KAH7432972.1"/>
    <property type="molecule type" value="Genomic_DNA"/>
</dbReference>
<reference evidence="16" key="1">
    <citation type="submission" date="2021-08" db="EMBL/GenBank/DDBJ databases">
        <title>WGS assembly of Ceratopteris richardii.</title>
        <authorList>
            <person name="Marchant D.B."/>
            <person name="Chen G."/>
            <person name="Jenkins J."/>
            <person name="Shu S."/>
            <person name="Leebens-Mack J."/>
            <person name="Grimwood J."/>
            <person name="Schmutz J."/>
            <person name="Soltis P."/>
            <person name="Soltis D."/>
            <person name="Chen Z.-H."/>
        </authorList>
    </citation>
    <scope>NUCLEOTIDE SEQUENCE</scope>
    <source>
        <strain evidence="16">Whitten #5841</strain>
        <tissue evidence="16">Leaf</tissue>
    </source>
</reference>
<dbReference type="PANTHER" id="PTHR11038">
    <property type="entry name" value="MITOCHONDRIAL IMPORT INNER MEMBRANE TRANSLOCASE SUBUNIT TIM10"/>
    <property type="match status" value="1"/>
</dbReference>
<feature type="region of interest" description="Disordered" evidence="14">
    <location>
        <begin position="1"/>
        <end position="20"/>
    </location>
</feature>
<keyword evidence="4" id="KW-0479">Metal-binding</keyword>
<dbReference type="InterPro" id="IPR004217">
    <property type="entry name" value="Tim10-like"/>
</dbReference>
<dbReference type="EMBL" id="CM035412">
    <property type="protein sequence ID" value="KAH7432974.1"/>
    <property type="molecule type" value="Genomic_DNA"/>
</dbReference>
<dbReference type="PANTHER" id="PTHR11038:SF16">
    <property type="entry name" value="MITOCHONDRIAL IMPORT INNER MEMBRANE TRANSLOCASE SUBUNIT TIM10"/>
    <property type="match status" value="1"/>
</dbReference>
<evidence type="ECO:0000313" key="16">
    <source>
        <dbReference type="EMBL" id="KAH7432972.1"/>
    </source>
</evidence>
<comment type="caution">
    <text evidence="16">The sequence shown here is derived from an EMBL/GenBank/DDBJ whole genome shotgun (WGS) entry which is preliminary data.</text>
</comment>
<evidence type="ECO:0000256" key="6">
    <source>
        <dbReference type="ARBA" id="ARBA00022927"/>
    </source>
</evidence>
<keyword evidence="8 13" id="KW-0496">Mitochondrion</keyword>
<dbReference type="Pfam" id="PF02953">
    <property type="entry name" value="zf-Tim10_DDP"/>
    <property type="match status" value="1"/>
</dbReference>
<dbReference type="InterPro" id="IPR035427">
    <property type="entry name" value="Tim10-like_dom_sf"/>
</dbReference>